<dbReference type="Proteomes" id="UP000011087">
    <property type="component" value="Unassembled WGS sequence"/>
</dbReference>
<dbReference type="PaxDb" id="55529-EKX52217"/>
<evidence type="ECO:0000313" key="3">
    <source>
        <dbReference type="Proteomes" id="UP000011087"/>
    </source>
</evidence>
<evidence type="ECO:0000313" key="2">
    <source>
        <dbReference type="EnsemblProtists" id="EKX52217"/>
    </source>
</evidence>
<accession>L1JUZ9</accession>
<keyword evidence="3" id="KW-1185">Reference proteome</keyword>
<dbReference type="RefSeq" id="XP_005839197.1">
    <property type="nucleotide sequence ID" value="XM_005839140.1"/>
</dbReference>
<gene>
    <name evidence="1" type="ORF">GUITHDRAFT_133930</name>
</gene>
<protein>
    <submittedName>
        <fullName evidence="1 2">Uncharacterized protein</fullName>
    </submittedName>
</protein>
<sequence length="210" mass="23141">MSLSSASMEPPTSSFSSALALLDNLLRAMDENIRRSSMEIPYELVICASIYLELVTPWRRKAEICENLEASALSKSLVETLAEANEEMLAAIELDTPRDHVDFLVSLCFAFWKGLTREAMKRELQVLEAIRNLPVVQAQELPRDQLAITYFHEWSLSSFSVSPAPPSGPHDSIARSVSSVSPVSPVPSVSSICSLVPSIRHFILLLVGVL</sequence>
<name>L1JUZ9_GUITC</name>
<reference evidence="2" key="3">
    <citation type="submission" date="2016-03" db="UniProtKB">
        <authorList>
            <consortium name="EnsemblProtists"/>
        </authorList>
    </citation>
    <scope>IDENTIFICATION</scope>
</reference>
<organism evidence="1">
    <name type="scientific">Guillardia theta (strain CCMP2712)</name>
    <name type="common">Cryptophyte</name>
    <dbReference type="NCBI Taxonomy" id="905079"/>
    <lineage>
        <taxon>Eukaryota</taxon>
        <taxon>Cryptophyceae</taxon>
        <taxon>Pyrenomonadales</taxon>
        <taxon>Geminigeraceae</taxon>
        <taxon>Guillardia</taxon>
    </lineage>
</organism>
<proteinExistence type="predicted"/>
<dbReference type="GeneID" id="17309076"/>
<reference evidence="3" key="2">
    <citation type="submission" date="2012-11" db="EMBL/GenBank/DDBJ databases">
        <authorList>
            <person name="Kuo A."/>
            <person name="Curtis B.A."/>
            <person name="Tanifuji G."/>
            <person name="Burki F."/>
            <person name="Gruber A."/>
            <person name="Irimia M."/>
            <person name="Maruyama S."/>
            <person name="Arias M.C."/>
            <person name="Ball S.G."/>
            <person name="Gile G.H."/>
            <person name="Hirakawa Y."/>
            <person name="Hopkins J.F."/>
            <person name="Rensing S.A."/>
            <person name="Schmutz J."/>
            <person name="Symeonidi A."/>
            <person name="Elias M."/>
            <person name="Eveleigh R.J."/>
            <person name="Herman E.K."/>
            <person name="Klute M.J."/>
            <person name="Nakayama T."/>
            <person name="Obornik M."/>
            <person name="Reyes-Prieto A."/>
            <person name="Armbrust E.V."/>
            <person name="Aves S.J."/>
            <person name="Beiko R.G."/>
            <person name="Coutinho P."/>
            <person name="Dacks J.B."/>
            <person name="Durnford D.G."/>
            <person name="Fast N.M."/>
            <person name="Green B.R."/>
            <person name="Grisdale C."/>
            <person name="Hempe F."/>
            <person name="Henrissat B."/>
            <person name="Hoppner M.P."/>
            <person name="Ishida K.-I."/>
            <person name="Kim E."/>
            <person name="Koreny L."/>
            <person name="Kroth P.G."/>
            <person name="Liu Y."/>
            <person name="Malik S.-B."/>
            <person name="Maier U.G."/>
            <person name="McRose D."/>
            <person name="Mock T."/>
            <person name="Neilson J.A."/>
            <person name="Onodera N.T."/>
            <person name="Poole A.M."/>
            <person name="Pritham E.J."/>
            <person name="Richards T.A."/>
            <person name="Rocap G."/>
            <person name="Roy S.W."/>
            <person name="Sarai C."/>
            <person name="Schaack S."/>
            <person name="Shirato S."/>
            <person name="Slamovits C.H."/>
            <person name="Spencer D.F."/>
            <person name="Suzuki S."/>
            <person name="Worden A.Z."/>
            <person name="Zauner S."/>
            <person name="Barry K."/>
            <person name="Bell C."/>
            <person name="Bharti A.K."/>
            <person name="Crow J.A."/>
            <person name="Grimwood J."/>
            <person name="Kramer R."/>
            <person name="Lindquist E."/>
            <person name="Lucas S."/>
            <person name="Salamov A."/>
            <person name="McFadden G.I."/>
            <person name="Lane C.E."/>
            <person name="Keeling P.J."/>
            <person name="Gray M.W."/>
            <person name="Grigoriev I.V."/>
            <person name="Archibald J.M."/>
        </authorList>
    </citation>
    <scope>NUCLEOTIDE SEQUENCE</scope>
    <source>
        <strain evidence="3">CCMP2712</strain>
    </source>
</reference>
<dbReference type="AlphaFoldDB" id="L1JUZ9"/>
<evidence type="ECO:0000313" key="1">
    <source>
        <dbReference type="EMBL" id="EKX52217.1"/>
    </source>
</evidence>
<dbReference type="HOGENOM" id="CLU_1312262_0_0_1"/>
<dbReference type="EnsemblProtists" id="EKX52217">
    <property type="protein sequence ID" value="EKX52217"/>
    <property type="gene ID" value="GUITHDRAFT_133930"/>
</dbReference>
<reference evidence="1 3" key="1">
    <citation type="journal article" date="2012" name="Nature">
        <title>Algal genomes reveal evolutionary mosaicism and the fate of nucleomorphs.</title>
        <authorList>
            <consortium name="DOE Joint Genome Institute"/>
            <person name="Curtis B.A."/>
            <person name="Tanifuji G."/>
            <person name="Burki F."/>
            <person name="Gruber A."/>
            <person name="Irimia M."/>
            <person name="Maruyama S."/>
            <person name="Arias M.C."/>
            <person name="Ball S.G."/>
            <person name="Gile G.H."/>
            <person name="Hirakawa Y."/>
            <person name="Hopkins J.F."/>
            <person name="Kuo A."/>
            <person name="Rensing S.A."/>
            <person name="Schmutz J."/>
            <person name="Symeonidi A."/>
            <person name="Elias M."/>
            <person name="Eveleigh R.J."/>
            <person name="Herman E.K."/>
            <person name="Klute M.J."/>
            <person name="Nakayama T."/>
            <person name="Obornik M."/>
            <person name="Reyes-Prieto A."/>
            <person name="Armbrust E.V."/>
            <person name="Aves S.J."/>
            <person name="Beiko R.G."/>
            <person name="Coutinho P."/>
            <person name="Dacks J.B."/>
            <person name="Durnford D.G."/>
            <person name="Fast N.M."/>
            <person name="Green B.R."/>
            <person name="Grisdale C.J."/>
            <person name="Hempel F."/>
            <person name="Henrissat B."/>
            <person name="Hoppner M.P."/>
            <person name="Ishida K."/>
            <person name="Kim E."/>
            <person name="Koreny L."/>
            <person name="Kroth P.G."/>
            <person name="Liu Y."/>
            <person name="Malik S.B."/>
            <person name="Maier U.G."/>
            <person name="McRose D."/>
            <person name="Mock T."/>
            <person name="Neilson J.A."/>
            <person name="Onodera N.T."/>
            <person name="Poole A.M."/>
            <person name="Pritham E.J."/>
            <person name="Richards T.A."/>
            <person name="Rocap G."/>
            <person name="Roy S.W."/>
            <person name="Sarai C."/>
            <person name="Schaack S."/>
            <person name="Shirato S."/>
            <person name="Slamovits C.H."/>
            <person name="Spencer D.F."/>
            <person name="Suzuki S."/>
            <person name="Worden A.Z."/>
            <person name="Zauner S."/>
            <person name="Barry K."/>
            <person name="Bell C."/>
            <person name="Bharti A.K."/>
            <person name="Crow J.A."/>
            <person name="Grimwood J."/>
            <person name="Kramer R."/>
            <person name="Lindquist E."/>
            <person name="Lucas S."/>
            <person name="Salamov A."/>
            <person name="McFadden G.I."/>
            <person name="Lane C.E."/>
            <person name="Keeling P.J."/>
            <person name="Gray M.W."/>
            <person name="Grigoriev I.V."/>
            <person name="Archibald J.M."/>
        </authorList>
    </citation>
    <scope>NUCLEOTIDE SEQUENCE</scope>
    <source>
        <strain evidence="1 3">CCMP2712</strain>
    </source>
</reference>
<dbReference type="EMBL" id="JH992973">
    <property type="protein sequence ID" value="EKX52217.1"/>
    <property type="molecule type" value="Genomic_DNA"/>
</dbReference>
<dbReference type="KEGG" id="gtt:GUITHDRAFT_133930"/>